<dbReference type="SUPFAM" id="SSF103506">
    <property type="entry name" value="Mitochondrial carrier"/>
    <property type="match status" value="1"/>
</dbReference>
<keyword evidence="11" id="KW-1185">Reference proteome</keyword>
<organism evidence="10 11">
    <name type="scientific">Albula glossodonta</name>
    <name type="common">roundjaw bonefish</name>
    <dbReference type="NCBI Taxonomy" id="121402"/>
    <lineage>
        <taxon>Eukaryota</taxon>
        <taxon>Metazoa</taxon>
        <taxon>Chordata</taxon>
        <taxon>Craniata</taxon>
        <taxon>Vertebrata</taxon>
        <taxon>Euteleostomi</taxon>
        <taxon>Actinopterygii</taxon>
        <taxon>Neopterygii</taxon>
        <taxon>Teleostei</taxon>
        <taxon>Albuliformes</taxon>
        <taxon>Albulidae</taxon>
        <taxon>Albula</taxon>
    </lineage>
</organism>
<feature type="repeat" description="Solcar" evidence="8">
    <location>
        <begin position="38"/>
        <end position="128"/>
    </location>
</feature>
<evidence type="ECO:0000256" key="6">
    <source>
        <dbReference type="ARBA" id="ARBA00022989"/>
    </source>
</evidence>
<dbReference type="PANTHER" id="PTHR45683">
    <property type="entry name" value="MITOCHONDRIAL NICOTINAMIDE ADENINE DINUCLEOTIDE TRANSPORTER 1-RELATED-RELATED"/>
    <property type="match status" value="1"/>
</dbReference>
<dbReference type="Proteomes" id="UP000824540">
    <property type="component" value="Unassembled WGS sequence"/>
</dbReference>
<evidence type="ECO:0000256" key="2">
    <source>
        <dbReference type="ARBA" id="ARBA00006375"/>
    </source>
</evidence>
<dbReference type="GO" id="GO:0016020">
    <property type="term" value="C:membrane"/>
    <property type="evidence" value="ECO:0007669"/>
    <property type="project" value="UniProtKB-SubCell"/>
</dbReference>
<keyword evidence="5" id="KW-0677">Repeat</keyword>
<keyword evidence="3 9" id="KW-0813">Transport</keyword>
<accession>A0A8T2PWP5</accession>
<comment type="subcellular location">
    <subcellularLocation>
        <location evidence="1">Membrane</location>
        <topology evidence="1">Multi-pass membrane protein</topology>
    </subcellularLocation>
</comment>
<evidence type="ECO:0000256" key="9">
    <source>
        <dbReference type="RuleBase" id="RU000488"/>
    </source>
</evidence>
<evidence type="ECO:0000256" key="1">
    <source>
        <dbReference type="ARBA" id="ARBA00004141"/>
    </source>
</evidence>
<dbReference type="OrthoDB" id="8950685at2759"/>
<evidence type="ECO:0000256" key="8">
    <source>
        <dbReference type="PROSITE-ProRule" id="PRU00282"/>
    </source>
</evidence>
<dbReference type="Gene3D" id="1.50.40.10">
    <property type="entry name" value="Mitochondrial carrier domain"/>
    <property type="match status" value="1"/>
</dbReference>
<dbReference type="InterPro" id="IPR023395">
    <property type="entry name" value="MCP_dom_sf"/>
</dbReference>
<evidence type="ECO:0000256" key="3">
    <source>
        <dbReference type="ARBA" id="ARBA00022448"/>
    </source>
</evidence>
<keyword evidence="6" id="KW-1133">Transmembrane helix</keyword>
<evidence type="ECO:0000256" key="7">
    <source>
        <dbReference type="ARBA" id="ARBA00023136"/>
    </source>
</evidence>
<dbReference type="EMBL" id="JAFBMS010000001">
    <property type="protein sequence ID" value="KAG9355763.1"/>
    <property type="molecule type" value="Genomic_DNA"/>
</dbReference>
<evidence type="ECO:0000313" key="11">
    <source>
        <dbReference type="Proteomes" id="UP000824540"/>
    </source>
</evidence>
<evidence type="ECO:0000256" key="5">
    <source>
        <dbReference type="ARBA" id="ARBA00022737"/>
    </source>
</evidence>
<dbReference type="GO" id="GO:0006862">
    <property type="term" value="P:nucleotide transport"/>
    <property type="evidence" value="ECO:0007669"/>
    <property type="project" value="InterPro"/>
</dbReference>
<comment type="caution">
    <text evidence="10">The sequence shown here is derived from an EMBL/GenBank/DDBJ whole genome shotgun (WGS) entry which is preliminary data.</text>
</comment>
<dbReference type="InterPro" id="IPR018108">
    <property type="entry name" value="MCP_transmembrane"/>
</dbReference>
<dbReference type="InterPro" id="IPR044712">
    <property type="entry name" value="SLC25A32-like"/>
</dbReference>
<evidence type="ECO:0000256" key="4">
    <source>
        <dbReference type="ARBA" id="ARBA00022692"/>
    </source>
</evidence>
<keyword evidence="4 8" id="KW-0812">Transmembrane</keyword>
<proteinExistence type="inferred from homology"/>
<keyword evidence="7 8" id="KW-0472">Membrane</keyword>
<reference evidence="10" key="1">
    <citation type="thesis" date="2021" institute="BYU ScholarsArchive" country="Provo, UT, USA">
        <title>Applications of and Algorithms for Genome Assembly and Genomic Analyses with an Emphasis on Marine Teleosts.</title>
        <authorList>
            <person name="Pickett B.D."/>
        </authorList>
    </citation>
    <scope>NUCLEOTIDE SEQUENCE</scope>
    <source>
        <strain evidence="10">HI-2016</strain>
    </source>
</reference>
<dbReference type="GO" id="GO:0055085">
    <property type="term" value="P:transmembrane transport"/>
    <property type="evidence" value="ECO:0007669"/>
    <property type="project" value="InterPro"/>
</dbReference>
<protein>
    <recommendedName>
        <fullName evidence="12">Mitochondrial folate transporter/carrier</fullName>
    </recommendedName>
</protein>
<name>A0A8T2PWP5_9TELE</name>
<comment type="similarity">
    <text evidence="2 9">Belongs to the mitochondrial carrier (TC 2.A.29) family.</text>
</comment>
<dbReference type="AlphaFoldDB" id="A0A8T2PWP5"/>
<evidence type="ECO:0008006" key="12">
    <source>
        <dbReference type="Google" id="ProtNLM"/>
    </source>
</evidence>
<sequence length="143" mass="15219">MSPASGPWRGNAATLPVAPDTPGAPFSLTADLLRLFSYVKYENLAAGLSGGVVSTMVLHPLDLVKIRFAVSDGLALRPKYDGMVHCMKSIWQLEGIRGLYQGVTPNIWGTGASWGLYFFLGADTVPDKPCLGDKNPPGPAIQC</sequence>
<gene>
    <name evidence="10" type="ORF">JZ751_000603</name>
</gene>
<dbReference type="PROSITE" id="PS50920">
    <property type="entry name" value="SOLCAR"/>
    <property type="match status" value="1"/>
</dbReference>
<evidence type="ECO:0000313" key="10">
    <source>
        <dbReference type="EMBL" id="KAG9355763.1"/>
    </source>
</evidence>
<dbReference type="Pfam" id="PF00153">
    <property type="entry name" value="Mito_carr"/>
    <property type="match status" value="1"/>
</dbReference>